<proteinExistence type="inferred from homology"/>
<dbReference type="Gene3D" id="3.40.50.880">
    <property type="match status" value="1"/>
</dbReference>
<evidence type="ECO:0000256" key="9">
    <source>
        <dbReference type="ARBA" id="ARBA00049534"/>
    </source>
</evidence>
<dbReference type="PANTHER" id="PTHR42701:SF1">
    <property type="entry name" value="IMIDAZOLE GLYCEROL PHOSPHATE SYNTHASE SUBUNIT HISH"/>
    <property type="match status" value="1"/>
</dbReference>
<feature type="active site" evidence="10">
    <location>
        <position position="175"/>
    </location>
</feature>
<comment type="subunit">
    <text evidence="2 10">Heterodimer of HisH and HisF.</text>
</comment>
<evidence type="ECO:0000256" key="8">
    <source>
        <dbReference type="ARBA" id="ARBA00047838"/>
    </source>
</evidence>
<keyword evidence="7 10" id="KW-0456">Lyase</keyword>
<evidence type="ECO:0000259" key="11">
    <source>
        <dbReference type="Pfam" id="PF00117"/>
    </source>
</evidence>
<dbReference type="PANTHER" id="PTHR42701">
    <property type="entry name" value="IMIDAZOLE GLYCEROL PHOSPHATE SYNTHASE SUBUNIT HISH"/>
    <property type="match status" value="1"/>
</dbReference>
<feature type="active site" description="Nucleophile" evidence="10">
    <location>
        <position position="77"/>
    </location>
</feature>
<comment type="function">
    <text evidence="10">IGPS catalyzes the conversion of PRFAR and glutamine to IGP, AICAR and glutamate. The HisH subunit catalyzes the hydrolysis of glutamine to glutamate and ammonia as part of the synthesis of IGP and AICAR. The resulting ammonia molecule is channeled to the active site of HisF.</text>
</comment>
<feature type="domain" description="Glutamine amidotransferase" evidence="11">
    <location>
        <begin position="40"/>
        <end position="180"/>
    </location>
</feature>
<comment type="catalytic activity">
    <reaction evidence="9 10">
        <text>L-glutamine + H2O = L-glutamate + NH4(+)</text>
        <dbReference type="Rhea" id="RHEA:15889"/>
        <dbReference type="ChEBI" id="CHEBI:15377"/>
        <dbReference type="ChEBI" id="CHEBI:28938"/>
        <dbReference type="ChEBI" id="CHEBI:29985"/>
        <dbReference type="ChEBI" id="CHEBI:58359"/>
        <dbReference type="EC" id="3.5.1.2"/>
    </reaction>
</comment>
<keyword evidence="3 10" id="KW-0028">Amino-acid biosynthesis</keyword>
<dbReference type="PROSITE" id="PS51273">
    <property type="entry name" value="GATASE_TYPE_1"/>
    <property type="match status" value="1"/>
</dbReference>
<keyword evidence="13" id="KW-1185">Reference proteome</keyword>
<keyword evidence="10" id="KW-0963">Cytoplasm</keyword>
<evidence type="ECO:0000256" key="6">
    <source>
        <dbReference type="ARBA" id="ARBA00023102"/>
    </source>
</evidence>
<evidence type="ECO:0000256" key="7">
    <source>
        <dbReference type="ARBA" id="ARBA00023239"/>
    </source>
</evidence>
<evidence type="ECO:0000313" key="12">
    <source>
        <dbReference type="EMBL" id="MCW3796424.1"/>
    </source>
</evidence>
<dbReference type="Proteomes" id="UP001526246">
    <property type="component" value="Unassembled WGS sequence"/>
</dbReference>
<evidence type="ECO:0000256" key="2">
    <source>
        <dbReference type="ARBA" id="ARBA00011152"/>
    </source>
</evidence>
<dbReference type="EMBL" id="JAPDOB010000001">
    <property type="protein sequence ID" value="MCW3796424.1"/>
    <property type="molecule type" value="Genomic_DNA"/>
</dbReference>
<dbReference type="EC" id="3.5.1.2" evidence="10"/>
<dbReference type="Pfam" id="PF00117">
    <property type="entry name" value="GATase"/>
    <property type="match status" value="1"/>
</dbReference>
<dbReference type="EC" id="4.3.2.10" evidence="10"/>
<evidence type="ECO:0000256" key="3">
    <source>
        <dbReference type="ARBA" id="ARBA00022605"/>
    </source>
</evidence>
<evidence type="ECO:0000313" key="13">
    <source>
        <dbReference type="Proteomes" id="UP001526246"/>
    </source>
</evidence>
<comment type="pathway">
    <text evidence="1 10">Amino-acid biosynthesis; L-histidine biosynthesis; L-histidine from 5-phospho-alpha-D-ribose 1-diphosphate: step 5/9.</text>
</comment>
<dbReference type="InterPro" id="IPR017926">
    <property type="entry name" value="GATASE"/>
</dbReference>
<gene>
    <name evidence="10 12" type="primary">hisH</name>
    <name evidence="12" type="ORF">OMW55_01185</name>
</gene>
<dbReference type="RefSeq" id="WP_264880186.1">
    <property type="nucleotide sequence ID" value="NZ_JAPDOB010000001.1"/>
</dbReference>
<feature type="active site" evidence="10">
    <location>
        <position position="177"/>
    </location>
</feature>
<evidence type="ECO:0000256" key="10">
    <source>
        <dbReference type="HAMAP-Rule" id="MF_00278"/>
    </source>
</evidence>
<evidence type="ECO:0000256" key="4">
    <source>
        <dbReference type="ARBA" id="ARBA00022801"/>
    </source>
</evidence>
<keyword evidence="4 10" id="KW-0378">Hydrolase</keyword>
<organism evidence="12 13">
    <name type="scientific">Sphingomonas arvum</name>
    <dbReference type="NCBI Taxonomy" id="2992113"/>
    <lineage>
        <taxon>Bacteria</taxon>
        <taxon>Pseudomonadati</taxon>
        <taxon>Pseudomonadota</taxon>
        <taxon>Alphaproteobacteria</taxon>
        <taxon>Sphingomonadales</taxon>
        <taxon>Sphingomonadaceae</taxon>
        <taxon>Sphingomonas</taxon>
    </lineage>
</organism>
<evidence type="ECO:0000256" key="1">
    <source>
        <dbReference type="ARBA" id="ARBA00005091"/>
    </source>
</evidence>
<dbReference type="InterPro" id="IPR029062">
    <property type="entry name" value="Class_I_gatase-like"/>
</dbReference>
<name>A0ABT3JBK9_9SPHN</name>
<protein>
    <recommendedName>
        <fullName evidence="10">Imidazole glycerol phosphate synthase subunit HisH</fullName>
        <ecNumber evidence="10">4.3.2.10</ecNumber>
    </recommendedName>
    <alternativeName>
        <fullName evidence="10">IGP synthase glutaminase subunit</fullName>
        <ecNumber evidence="10">3.5.1.2</ecNumber>
    </alternativeName>
    <alternativeName>
        <fullName evidence="10">IGP synthase subunit HisH</fullName>
    </alternativeName>
    <alternativeName>
        <fullName evidence="10">ImGP synthase subunit HisH</fullName>
        <shortName evidence="10">IGPS subunit HisH</shortName>
    </alternativeName>
</protein>
<dbReference type="PIRSF" id="PIRSF000495">
    <property type="entry name" value="Amidotransf_hisH"/>
    <property type="match status" value="1"/>
</dbReference>
<accession>A0ABT3JBK9</accession>
<sequence>MRLVCIDLGYGNLGSVAIAFERLGVVPEISGEPEVLRAADKLVLPGVGHAGYAMRQARARGLDRLVAELPQPLLGICLGMQLLFEHTEEEDTRGLGLLPGRVRKLQPAPERPVPHMGWSKLDVRDPSLGLASGDYVYFAHSYACDDGPATAASTDYGRTVPAVVRSGRLTGAQFHPERSGAAGARFLGAWLAA</sequence>
<dbReference type="InterPro" id="IPR010139">
    <property type="entry name" value="Imidazole-glycPsynth_HisH"/>
</dbReference>
<dbReference type="HAMAP" id="MF_00278">
    <property type="entry name" value="HisH"/>
    <property type="match status" value="1"/>
</dbReference>
<keyword evidence="5 10" id="KW-0315">Glutamine amidotransferase</keyword>
<comment type="subcellular location">
    <subcellularLocation>
        <location evidence="10">Cytoplasm</location>
    </subcellularLocation>
</comment>
<dbReference type="SUPFAM" id="SSF52317">
    <property type="entry name" value="Class I glutamine amidotransferase-like"/>
    <property type="match status" value="1"/>
</dbReference>
<dbReference type="CDD" id="cd01748">
    <property type="entry name" value="GATase1_IGP_Synthase"/>
    <property type="match status" value="1"/>
</dbReference>
<comment type="catalytic activity">
    <reaction evidence="8 10">
        <text>5-[(5-phospho-1-deoxy-D-ribulos-1-ylimino)methylamino]-1-(5-phospho-beta-D-ribosyl)imidazole-4-carboxamide + L-glutamine = D-erythro-1-(imidazol-4-yl)glycerol 3-phosphate + 5-amino-1-(5-phospho-beta-D-ribosyl)imidazole-4-carboxamide + L-glutamate + H(+)</text>
        <dbReference type="Rhea" id="RHEA:24793"/>
        <dbReference type="ChEBI" id="CHEBI:15378"/>
        <dbReference type="ChEBI" id="CHEBI:29985"/>
        <dbReference type="ChEBI" id="CHEBI:58278"/>
        <dbReference type="ChEBI" id="CHEBI:58359"/>
        <dbReference type="ChEBI" id="CHEBI:58475"/>
        <dbReference type="ChEBI" id="CHEBI:58525"/>
        <dbReference type="EC" id="4.3.2.10"/>
    </reaction>
</comment>
<dbReference type="NCBIfam" id="TIGR01855">
    <property type="entry name" value="IMP_synth_hisH"/>
    <property type="match status" value="1"/>
</dbReference>
<keyword evidence="6 10" id="KW-0368">Histidine biosynthesis</keyword>
<dbReference type="GO" id="GO:0016829">
    <property type="term" value="F:lyase activity"/>
    <property type="evidence" value="ECO:0007669"/>
    <property type="project" value="UniProtKB-KW"/>
</dbReference>
<comment type="caution">
    <text evidence="12">The sequence shown here is derived from an EMBL/GenBank/DDBJ whole genome shotgun (WGS) entry which is preliminary data.</text>
</comment>
<reference evidence="12 13" key="1">
    <citation type="submission" date="2022-10" db="EMBL/GenBank/DDBJ databases">
        <title>Sphingomonas sp.</title>
        <authorList>
            <person name="Jin C."/>
        </authorList>
    </citation>
    <scope>NUCLEOTIDE SEQUENCE [LARGE SCALE GENOMIC DNA]</scope>
    <source>
        <strain evidence="12 13">BN140010</strain>
    </source>
</reference>
<evidence type="ECO:0000256" key="5">
    <source>
        <dbReference type="ARBA" id="ARBA00022962"/>
    </source>
</evidence>